<protein>
    <submittedName>
        <fullName evidence="1">DUF3606 domain-containing protein</fullName>
    </submittedName>
</protein>
<dbReference type="EMBL" id="JBHSMS010000011">
    <property type="protein sequence ID" value="MFC5510034.1"/>
    <property type="molecule type" value="Genomic_DNA"/>
</dbReference>
<dbReference type="InterPro" id="IPR022037">
    <property type="entry name" value="DUF3606"/>
</dbReference>
<keyword evidence="2" id="KW-1185">Reference proteome</keyword>
<evidence type="ECO:0000313" key="2">
    <source>
        <dbReference type="Proteomes" id="UP001596031"/>
    </source>
</evidence>
<dbReference type="RefSeq" id="WP_379716820.1">
    <property type="nucleotide sequence ID" value="NZ_JBHSMS010000011.1"/>
</dbReference>
<reference evidence="2" key="1">
    <citation type="journal article" date="2019" name="Int. J. Syst. Evol. Microbiol.">
        <title>The Global Catalogue of Microorganisms (GCM) 10K type strain sequencing project: providing services to taxonomists for standard genome sequencing and annotation.</title>
        <authorList>
            <consortium name="The Broad Institute Genomics Platform"/>
            <consortium name="The Broad Institute Genome Sequencing Center for Infectious Disease"/>
            <person name="Wu L."/>
            <person name="Ma J."/>
        </authorList>
    </citation>
    <scope>NUCLEOTIDE SEQUENCE [LARGE SCALE GENOMIC DNA]</scope>
    <source>
        <strain evidence="2">CCUG 38813</strain>
    </source>
</reference>
<comment type="caution">
    <text evidence="1">The sequence shown here is derived from an EMBL/GenBank/DDBJ whole genome shotgun (WGS) entry which is preliminary data.</text>
</comment>
<name>A0ABW0PDS4_9BURK</name>
<accession>A0ABW0PDS4</accession>
<sequence length="60" mass="6981">MSDNLQKSGQQDRSRINVHEEWEVRYWTEALGVTREELEKAVSDVGVSANAVREHLNKRK</sequence>
<dbReference type="Proteomes" id="UP001596031">
    <property type="component" value="Unassembled WGS sequence"/>
</dbReference>
<dbReference type="Pfam" id="PF12244">
    <property type="entry name" value="DUF3606"/>
    <property type="match status" value="1"/>
</dbReference>
<organism evidence="1 2">
    <name type="scientific">Massilia jejuensis</name>
    <dbReference type="NCBI Taxonomy" id="648894"/>
    <lineage>
        <taxon>Bacteria</taxon>
        <taxon>Pseudomonadati</taxon>
        <taxon>Pseudomonadota</taxon>
        <taxon>Betaproteobacteria</taxon>
        <taxon>Burkholderiales</taxon>
        <taxon>Oxalobacteraceae</taxon>
        <taxon>Telluria group</taxon>
        <taxon>Massilia</taxon>
    </lineage>
</organism>
<evidence type="ECO:0000313" key="1">
    <source>
        <dbReference type="EMBL" id="MFC5510034.1"/>
    </source>
</evidence>
<proteinExistence type="predicted"/>
<gene>
    <name evidence="1" type="ORF">ACFPOU_02695</name>
</gene>